<dbReference type="EMBL" id="CP001721">
    <property type="protein sequence ID" value="ACV51688.1"/>
    <property type="molecule type" value="Genomic_DNA"/>
</dbReference>
<keyword evidence="2" id="KW-0472">Membrane</keyword>
<keyword evidence="5" id="KW-1185">Reference proteome</keyword>
<keyword evidence="2" id="KW-0812">Transmembrane</keyword>
<dbReference type="HOGENOM" id="CLU_379323_0_0_11"/>
<dbReference type="Proteomes" id="UP000000960">
    <property type="component" value="Chromosome"/>
</dbReference>
<dbReference type="RefSeq" id="WP_012809344.1">
    <property type="nucleotide sequence ID" value="NC_013203.1"/>
</dbReference>
<evidence type="ECO:0000313" key="5">
    <source>
        <dbReference type="Proteomes" id="UP000000960"/>
    </source>
</evidence>
<dbReference type="Gene3D" id="3.40.50.410">
    <property type="entry name" value="von Willebrand factor, type A domain"/>
    <property type="match status" value="1"/>
</dbReference>
<dbReference type="PROSITE" id="PS50234">
    <property type="entry name" value="VWFA"/>
    <property type="match status" value="1"/>
</dbReference>
<dbReference type="Pfam" id="PF12892">
    <property type="entry name" value="FctA"/>
    <property type="match status" value="1"/>
</dbReference>
<dbReference type="InterPro" id="IPR041033">
    <property type="entry name" value="SpaA_PFL_dom_1"/>
</dbReference>
<dbReference type="InterPro" id="IPR036465">
    <property type="entry name" value="vWFA_dom_sf"/>
</dbReference>
<proteinExistence type="predicted"/>
<dbReference type="NCBIfam" id="TIGR03786">
    <property type="entry name" value="strep_pil_rpt"/>
    <property type="match status" value="1"/>
</dbReference>
<dbReference type="InterPro" id="IPR002035">
    <property type="entry name" value="VWF_A"/>
</dbReference>
<evidence type="ECO:0000259" key="3">
    <source>
        <dbReference type="PROSITE" id="PS50234"/>
    </source>
</evidence>
<dbReference type="Pfam" id="PF17802">
    <property type="entry name" value="SpaA"/>
    <property type="match status" value="1"/>
</dbReference>
<protein>
    <submittedName>
        <fullName evidence="4">Cna B domain protein</fullName>
    </submittedName>
</protein>
<evidence type="ECO:0000256" key="2">
    <source>
        <dbReference type="SAM" id="Phobius"/>
    </source>
</evidence>
<dbReference type="InterPro" id="IPR055384">
    <property type="entry name" value="DUF7604"/>
</dbReference>
<dbReference type="CDD" id="cd00198">
    <property type="entry name" value="vWFA"/>
    <property type="match status" value="1"/>
</dbReference>
<evidence type="ECO:0000256" key="1">
    <source>
        <dbReference type="SAM" id="MobiDB-lite"/>
    </source>
</evidence>
<accession>C8W898</accession>
<gene>
    <name evidence="4" type="ordered locus">Apar_1263</name>
</gene>
<dbReference type="Pfam" id="PF24558">
    <property type="entry name" value="DUF7604"/>
    <property type="match status" value="1"/>
</dbReference>
<dbReference type="OrthoDB" id="3186281at2"/>
<feature type="region of interest" description="Disordered" evidence="1">
    <location>
        <begin position="397"/>
        <end position="419"/>
    </location>
</feature>
<evidence type="ECO:0000313" key="4">
    <source>
        <dbReference type="EMBL" id="ACV51688.1"/>
    </source>
</evidence>
<organism evidence="4 5">
    <name type="scientific">Lancefieldella parvula (strain ATCC 33793 / DSM 20469 / CCUG 32760 / JCM 10300 / KCTC 3663 / VPI 0546 / 1246)</name>
    <name type="common">Atopobium parvulum</name>
    <dbReference type="NCBI Taxonomy" id="521095"/>
    <lineage>
        <taxon>Bacteria</taxon>
        <taxon>Bacillati</taxon>
        <taxon>Actinomycetota</taxon>
        <taxon>Coriobacteriia</taxon>
        <taxon>Coriobacteriales</taxon>
        <taxon>Atopobiaceae</taxon>
        <taxon>Lancefieldella</taxon>
    </lineage>
</organism>
<dbReference type="eggNOG" id="COG4932">
    <property type="taxonomic scope" value="Bacteria"/>
</dbReference>
<dbReference type="Pfam" id="PF13519">
    <property type="entry name" value="VWA_2"/>
    <property type="match status" value="1"/>
</dbReference>
<dbReference type="Gene3D" id="2.60.40.3050">
    <property type="match status" value="1"/>
</dbReference>
<dbReference type="InterPro" id="IPR038174">
    <property type="entry name" value="Strep_pil_link_sf"/>
</dbReference>
<dbReference type="SUPFAM" id="SSF53300">
    <property type="entry name" value="vWA-like"/>
    <property type="match status" value="1"/>
</dbReference>
<dbReference type="eggNOG" id="COG2304">
    <property type="taxonomic scope" value="Bacteria"/>
</dbReference>
<dbReference type="KEGG" id="apv:Apar_1263"/>
<reference evidence="4 5" key="1">
    <citation type="journal article" date="2009" name="Stand. Genomic Sci.">
        <title>Complete genome sequence of Atopobium parvulum type strain (IPP 1246).</title>
        <authorList>
            <person name="Copeland A."/>
            <person name="Sikorski J."/>
            <person name="Lapidus A."/>
            <person name="Nolan M."/>
            <person name="Del Rio T.G."/>
            <person name="Lucas S."/>
            <person name="Chen F."/>
            <person name="Tice H."/>
            <person name="Pitluck S."/>
            <person name="Cheng J.F."/>
            <person name="Pukall R."/>
            <person name="Chertkov O."/>
            <person name="Brettin T."/>
            <person name="Han C."/>
            <person name="Detter J.C."/>
            <person name="Kuske C."/>
            <person name="Bruce D."/>
            <person name="Goodwin L."/>
            <person name="Ivanova N."/>
            <person name="Mavromatis K."/>
            <person name="Mikhailova N."/>
            <person name="Chen A."/>
            <person name="Palaniappan K."/>
            <person name="Chain P."/>
            <person name="Rohde M."/>
            <person name="Goker M."/>
            <person name="Bristow J."/>
            <person name="Eisen J.A."/>
            <person name="Markowitz V."/>
            <person name="Hugenholtz P."/>
            <person name="Kyrpides N.C."/>
            <person name="Klenk H.P."/>
            <person name="Detter J.C."/>
        </authorList>
    </citation>
    <scope>NUCLEOTIDE SEQUENCE [LARGE SCALE GENOMIC DNA]</scope>
    <source>
        <strain evidence="5">ATCC 33793 / DSM 20469 / CCUG 32760 / JCM 10300 / KCTC 3663 / VPI 0546 / 1246</strain>
    </source>
</reference>
<name>C8W898_LANP1</name>
<dbReference type="Gene3D" id="2.60.40.10">
    <property type="entry name" value="Immunoglobulins"/>
    <property type="match status" value="1"/>
</dbReference>
<dbReference type="GeneID" id="84806915"/>
<dbReference type="SMART" id="SM00327">
    <property type="entry name" value="VWA"/>
    <property type="match status" value="1"/>
</dbReference>
<sequence>MSSQKNTSIWTYTYKKQLRRLIFFLTVCMIAFVGQFVAGARVAYAEDPQINTPPVHKKTISPNTDGTYDLTLTIKGETSAASEEQKANVLVVFDNSSSMTAQTGGGEMRLDAAKRVVNQLSSTILGINRNAQKDVVEMALLSFNEKPNLECGWTADLNEFQRATNNMGFHTGTNWESALERAKVLADQKAANGNPTYVIFVTDGLPTQDRNGWVRNNQIGYEHALDEARAIGSAGYHFYSVYMYGGHAYLRQLTNYAYTGNPFGNPGGTYYYEANNTAQMEQAFKEIASVITKSITYKDVTINDGLDTVNMDFAGNGTPQYVLKKIASDGTVLASYDSTTGQTVGTWDFVKPTFNTANKTVSWSPERDSSKVLENGVTYSITIKTQPTQAAYDAMADGTSLHDGDNDGDGTNDSKGLYSNDNDKAKISFRTILTSKSSNGTVTTKVGDPTESPYNKPVFAPVTSQLTITKQWAGDDHDQSNASRPSVLRGVVTRDAGTANEKKYDVTLTKSGPNTYTTTLTNVPAGPTGHTYEFKEESLPSYYEASAVTASAQGSSSANGSVVTLKGSTVQTGSFELTNTYKAKGEVTLSASKVLKGRNLEDGQFKFELKGQDDAVHQEKTNDASGTVTFDKIEYKTPGTYRYTITESQGGGTGYKNDTHTENVVVEVTDNGDGTLTATPKYDADGAVFTNQYVAVPLGVLKKSSDGVTALSGARFTLYEDDGNGSYGPEDRPATVYSDDALTSVISNGTVTTDNQGKALFYGLVAGKTYWLRETQAPAGYNLDTQAHKIIVNADGDISTVNTDGSEVSLPKKDNVATITISDEPIPGLPTTAGAGIVGIVSAGVALTAVGGVAFAKNTRRRK</sequence>
<feature type="transmembrane region" description="Helical" evidence="2">
    <location>
        <begin position="833"/>
        <end position="856"/>
    </location>
</feature>
<dbReference type="STRING" id="521095.Apar_1263"/>
<dbReference type="InterPro" id="IPR013783">
    <property type="entry name" value="Ig-like_fold"/>
</dbReference>
<dbReference type="InterPro" id="IPR022464">
    <property type="entry name" value="Strep_pil_isopept_link"/>
</dbReference>
<keyword evidence="2" id="KW-1133">Transmembrane helix</keyword>
<dbReference type="GO" id="GO:0005975">
    <property type="term" value="P:carbohydrate metabolic process"/>
    <property type="evidence" value="ECO:0007669"/>
    <property type="project" value="UniProtKB-ARBA"/>
</dbReference>
<feature type="domain" description="VWFA" evidence="3">
    <location>
        <begin position="88"/>
        <end position="287"/>
    </location>
</feature>
<dbReference type="AlphaFoldDB" id="C8W898"/>